<organism evidence="3 4">
    <name type="scientific">Planobispora longispora</name>
    <dbReference type="NCBI Taxonomy" id="28887"/>
    <lineage>
        <taxon>Bacteria</taxon>
        <taxon>Bacillati</taxon>
        <taxon>Actinomycetota</taxon>
        <taxon>Actinomycetes</taxon>
        <taxon>Streptosporangiales</taxon>
        <taxon>Streptosporangiaceae</taxon>
        <taxon>Planobispora</taxon>
    </lineage>
</organism>
<dbReference type="GO" id="GO:0016491">
    <property type="term" value="F:oxidoreductase activity"/>
    <property type="evidence" value="ECO:0007669"/>
    <property type="project" value="UniProtKB-KW"/>
</dbReference>
<dbReference type="Pfam" id="PF00248">
    <property type="entry name" value="Aldo_ket_red"/>
    <property type="match status" value="1"/>
</dbReference>
<dbReference type="RefSeq" id="WP_203888771.1">
    <property type="nucleotide sequence ID" value="NZ_BOOH01000003.1"/>
</dbReference>
<evidence type="ECO:0000313" key="3">
    <source>
        <dbReference type="EMBL" id="GIH74035.1"/>
    </source>
</evidence>
<gene>
    <name evidence="3" type="ORF">Plo01_04640</name>
</gene>
<evidence type="ECO:0000259" key="2">
    <source>
        <dbReference type="Pfam" id="PF00248"/>
    </source>
</evidence>
<feature type="domain" description="NADP-dependent oxidoreductase" evidence="2">
    <location>
        <begin position="16"/>
        <end position="305"/>
    </location>
</feature>
<evidence type="ECO:0000256" key="1">
    <source>
        <dbReference type="ARBA" id="ARBA00023002"/>
    </source>
</evidence>
<dbReference type="SUPFAM" id="SSF51430">
    <property type="entry name" value="NAD(P)-linked oxidoreductase"/>
    <property type="match status" value="1"/>
</dbReference>
<dbReference type="CDD" id="cd19080">
    <property type="entry name" value="AKR_AKR9A_9B"/>
    <property type="match status" value="1"/>
</dbReference>
<dbReference type="AlphaFoldDB" id="A0A8J3RG07"/>
<dbReference type="InterPro" id="IPR036812">
    <property type="entry name" value="NAD(P)_OxRdtase_dom_sf"/>
</dbReference>
<accession>A0A8J3RG07</accession>
<evidence type="ECO:0000313" key="4">
    <source>
        <dbReference type="Proteomes" id="UP000616724"/>
    </source>
</evidence>
<dbReference type="EMBL" id="BOOH01000003">
    <property type="protein sequence ID" value="GIH74035.1"/>
    <property type="molecule type" value="Genomic_DNA"/>
</dbReference>
<dbReference type="InterPro" id="IPR050523">
    <property type="entry name" value="AKR_Detox_Biosynth"/>
</dbReference>
<dbReference type="PRINTS" id="PR00069">
    <property type="entry name" value="ALDKETRDTASE"/>
</dbReference>
<protein>
    <submittedName>
        <fullName evidence="3">Oxidoreductase</fullName>
    </submittedName>
</protein>
<reference evidence="3 4" key="1">
    <citation type="submission" date="2021-01" db="EMBL/GenBank/DDBJ databases">
        <title>Whole genome shotgun sequence of Planobispora longispora NBRC 13918.</title>
        <authorList>
            <person name="Komaki H."/>
            <person name="Tamura T."/>
        </authorList>
    </citation>
    <scope>NUCLEOTIDE SEQUENCE [LARGE SCALE GENOMIC DNA]</scope>
    <source>
        <strain evidence="3 4">NBRC 13918</strain>
    </source>
</reference>
<dbReference type="Proteomes" id="UP000616724">
    <property type="component" value="Unassembled WGS sequence"/>
</dbReference>
<name>A0A8J3RG07_9ACTN</name>
<dbReference type="GO" id="GO:0005829">
    <property type="term" value="C:cytosol"/>
    <property type="evidence" value="ECO:0007669"/>
    <property type="project" value="TreeGrafter"/>
</dbReference>
<sequence length="347" mass="37472">MRYRLLGRTGLRVSELFFGAMTFYERGGPDALPEYRAMLDAYADAGGNVIDTASAYGESEDVLGELLTGRRDRFVVSTKYTLSRDRHDPNAAGNHRKNLVLSLENSLRRLRTDYIDLYWVHLWDRRTPIEETMRALDDAVRAGKVLYVGISDAPAWIVSQANTLAEWRGWTPFAGLQVPYNLLKRDIERELLPMAEAFGMSVAAWGPLAGGVLSGKFTDAEAPGAGTRVDPSALTPRDHAVARAVRRVADDLGATAAQVAIAWTRARSAAVHPIVGARDVKQLTENLGAAGVVLPEEAIRLLESAAGFEPGFPGDFIAECEADPWVFGEAVAGLGGPGGGPGRSPAR</sequence>
<comment type="caution">
    <text evidence="3">The sequence shown here is derived from an EMBL/GenBank/DDBJ whole genome shotgun (WGS) entry which is preliminary data.</text>
</comment>
<dbReference type="PANTHER" id="PTHR43364:SF4">
    <property type="entry name" value="NAD(P)-LINKED OXIDOREDUCTASE SUPERFAMILY PROTEIN"/>
    <property type="match status" value="1"/>
</dbReference>
<dbReference type="InterPro" id="IPR020471">
    <property type="entry name" value="AKR"/>
</dbReference>
<dbReference type="Gene3D" id="3.20.20.100">
    <property type="entry name" value="NADP-dependent oxidoreductase domain"/>
    <property type="match status" value="1"/>
</dbReference>
<keyword evidence="1" id="KW-0560">Oxidoreductase</keyword>
<proteinExistence type="predicted"/>
<dbReference type="PANTHER" id="PTHR43364">
    <property type="entry name" value="NADH-SPECIFIC METHYLGLYOXAL REDUCTASE-RELATED"/>
    <property type="match status" value="1"/>
</dbReference>
<dbReference type="InterPro" id="IPR023210">
    <property type="entry name" value="NADP_OxRdtase_dom"/>
</dbReference>
<keyword evidence="4" id="KW-1185">Reference proteome</keyword>